<keyword evidence="4" id="KW-0479">Metal-binding</keyword>
<dbReference type="InterPro" id="IPR005299">
    <property type="entry name" value="MeTrfase_7"/>
</dbReference>
<evidence type="ECO:0000256" key="3">
    <source>
        <dbReference type="ARBA" id="ARBA00022679"/>
    </source>
</evidence>
<comment type="similarity">
    <text evidence="1">Belongs to the methyltransferase superfamily. Type-7 methyltransferase family.</text>
</comment>
<dbReference type="InterPro" id="IPR029063">
    <property type="entry name" value="SAM-dependent_MTases_sf"/>
</dbReference>
<dbReference type="Gene3D" id="3.40.50.150">
    <property type="entry name" value="Vaccinia Virus protein VP39"/>
    <property type="match status" value="1"/>
</dbReference>
<dbReference type="PANTHER" id="PTHR31009">
    <property type="entry name" value="S-ADENOSYL-L-METHIONINE:CARBOXYL METHYLTRANSFERASE FAMILY PROTEIN"/>
    <property type="match status" value="1"/>
</dbReference>
<evidence type="ECO:0000313" key="7">
    <source>
        <dbReference type="Proteomes" id="UP001152484"/>
    </source>
</evidence>
<dbReference type="AlphaFoldDB" id="A0A9P1ECX0"/>
<protein>
    <submittedName>
        <fullName evidence="6">Uncharacterized protein</fullName>
    </submittedName>
</protein>
<comment type="caution">
    <text evidence="6">The sequence shown here is derived from an EMBL/GenBank/DDBJ whole genome shotgun (WGS) entry which is preliminary data.</text>
</comment>
<evidence type="ECO:0000256" key="4">
    <source>
        <dbReference type="ARBA" id="ARBA00022723"/>
    </source>
</evidence>
<evidence type="ECO:0000256" key="2">
    <source>
        <dbReference type="ARBA" id="ARBA00022603"/>
    </source>
</evidence>
<organism evidence="6 7">
    <name type="scientific">Cuscuta europaea</name>
    <name type="common">European dodder</name>
    <dbReference type="NCBI Taxonomy" id="41803"/>
    <lineage>
        <taxon>Eukaryota</taxon>
        <taxon>Viridiplantae</taxon>
        <taxon>Streptophyta</taxon>
        <taxon>Embryophyta</taxon>
        <taxon>Tracheophyta</taxon>
        <taxon>Spermatophyta</taxon>
        <taxon>Magnoliopsida</taxon>
        <taxon>eudicotyledons</taxon>
        <taxon>Gunneridae</taxon>
        <taxon>Pentapetalae</taxon>
        <taxon>asterids</taxon>
        <taxon>lamiids</taxon>
        <taxon>Solanales</taxon>
        <taxon>Convolvulaceae</taxon>
        <taxon>Cuscuteae</taxon>
        <taxon>Cuscuta</taxon>
        <taxon>Cuscuta subgen. Cuscuta</taxon>
    </lineage>
</organism>
<gene>
    <name evidence="6" type="ORF">CEURO_LOCUS13377</name>
</gene>
<dbReference type="InterPro" id="IPR042086">
    <property type="entry name" value="MeTrfase_capping"/>
</dbReference>
<dbReference type="GO" id="GO:0032259">
    <property type="term" value="P:methylation"/>
    <property type="evidence" value="ECO:0007669"/>
    <property type="project" value="UniProtKB-KW"/>
</dbReference>
<proteinExistence type="inferred from homology"/>
<dbReference type="GO" id="GO:0008168">
    <property type="term" value="F:methyltransferase activity"/>
    <property type="evidence" value="ECO:0007669"/>
    <property type="project" value="UniProtKB-KW"/>
</dbReference>
<dbReference type="OrthoDB" id="1523883at2759"/>
<accession>A0A9P1ECX0</accession>
<evidence type="ECO:0000256" key="1">
    <source>
        <dbReference type="ARBA" id="ARBA00007967"/>
    </source>
</evidence>
<dbReference type="GO" id="GO:0046872">
    <property type="term" value="F:metal ion binding"/>
    <property type="evidence" value="ECO:0007669"/>
    <property type="project" value="UniProtKB-KW"/>
</dbReference>
<reference evidence="6" key="1">
    <citation type="submission" date="2022-07" db="EMBL/GenBank/DDBJ databases">
        <authorList>
            <person name="Macas J."/>
            <person name="Novak P."/>
            <person name="Neumann P."/>
        </authorList>
    </citation>
    <scope>NUCLEOTIDE SEQUENCE</scope>
</reference>
<dbReference type="Gene3D" id="1.10.1200.270">
    <property type="entry name" value="Methyltransferase, alpha-helical capping domain"/>
    <property type="match status" value="1"/>
</dbReference>
<evidence type="ECO:0000256" key="5">
    <source>
        <dbReference type="ARBA" id="ARBA00022842"/>
    </source>
</evidence>
<keyword evidence="3" id="KW-0808">Transferase</keyword>
<name>A0A9P1ECX0_CUSEU</name>
<evidence type="ECO:0000313" key="6">
    <source>
        <dbReference type="EMBL" id="CAH9096349.1"/>
    </source>
</evidence>
<dbReference type="Pfam" id="PF03492">
    <property type="entry name" value="Methyltransf_7"/>
    <property type="match status" value="1"/>
</dbReference>
<keyword evidence="2" id="KW-0489">Methyltransferase</keyword>
<keyword evidence="7" id="KW-1185">Reference proteome</keyword>
<dbReference type="SUPFAM" id="SSF53335">
    <property type="entry name" value="S-adenosyl-L-methionine-dependent methyltransferases"/>
    <property type="match status" value="1"/>
</dbReference>
<dbReference type="EMBL" id="CAMAPE010000035">
    <property type="protein sequence ID" value="CAH9096349.1"/>
    <property type="molecule type" value="Genomic_DNA"/>
</dbReference>
<keyword evidence="5" id="KW-0460">Magnesium</keyword>
<dbReference type="Proteomes" id="UP001152484">
    <property type="component" value="Unassembled WGS sequence"/>
</dbReference>
<sequence>MASGKILSMSFNEKSHYANNSSFQKEVIEKVKPMLEETIKEMGNNGGFPECFKMADLGCSSGPNTLFPMINVINAVNESCRERNADVPEFQAFLNDLPDNDFNAVFRTLPSFRKNLEEATGLNSRDKKYKHCCIAAVPGSFYDRLFPSNSLHLVHSSYSLHWLSQAPEGIEKMNKRGLAVGQSSPPEVIEAYAKQYEKDLTAFLRCRADELKPGGRMVFALHGRGTEDHIQTAYFVDPLTEALLQFVSEGVIEEKKMESLNFPSYAPYKDEMKNIIEKEGSFTLDRLEVFEMNWNDLTGDTDAPTDHAAAAAKFITKTTRAVTEPMVASHFGESVVDPVFLRYEEIVGQRLVNEGKAKLKLSSIALCLTKRQGRT</sequence>